<comment type="caution">
    <text evidence="7">The sequence shown here is derived from an EMBL/GenBank/DDBJ whole genome shotgun (WGS) entry which is preliminary data.</text>
</comment>
<evidence type="ECO:0000313" key="8">
    <source>
        <dbReference type="Proteomes" id="UP000628854"/>
    </source>
</evidence>
<feature type="transmembrane region" description="Helical" evidence="6">
    <location>
        <begin position="169"/>
        <end position="192"/>
    </location>
</feature>
<keyword evidence="8" id="KW-1185">Reference proteome</keyword>
<protein>
    <submittedName>
        <fullName evidence="7">Polysaccharide biosynthesis protein</fullName>
    </submittedName>
</protein>
<keyword evidence="2" id="KW-1003">Cell membrane</keyword>
<dbReference type="PANTHER" id="PTHR30250">
    <property type="entry name" value="PST FAMILY PREDICTED COLANIC ACID TRANSPORTER"/>
    <property type="match status" value="1"/>
</dbReference>
<name>A0ABQ1JI56_9PROT</name>
<feature type="transmembrane region" description="Helical" evidence="6">
    <location>
        <begin position="7"/>
        <end position="28"/>
    </location>
</feature>
<evidence type="ECO:0000313" key="7">
    <source>
        <dbReference type="EMBL" id="GGB69572.1"/>
    </source>
</evidence>
<dbReference type="Pfam" id="PF13440">
    <property type="entry name" value="Polysacc_synt_3"/>
    <property type="match status" value="1"/>
</dbReference>
<proteinExistence type="predicted"/>
<keyword evidence="4 6" id="KW-1133">Transmembrane helix</keyword>
<evidence type="ECO:0000256" key="3">
    <source>
        <dbReference type="ARBA" id="ARBA00022692"/>
    </source>
</evidence>
<feature type="transmembrane region" description="Helical" evidence="6">
    <location>
        <begin position="287"/>
        <end position="308"/>
    </location>
</feature>
<feature type="transmembrane region" description="Helical" evidence="6">
    <location>
        <begin position="408"/>
        <end position="432"/>
    </location>
</feature>
<feature type="transmembrane region" description="Helical" evidence="6">
    <location>
        <begin position="359"/>
        <end position="377"/>
    </location>
</feature>
<dbReference type="RefSeq" id="WP_084392851.1">
    <property type="nucleotide sequence ID" value="NZ_BMKF01000002.1"/>
</dbReference>
<feature type="transmembrane region" description="Helical" evidence="6">
    <location>
        <begin position="328"/>
        <end position="347"/>
    </location>
</feature>
<keyword evidence="5 6" id="KW-0472">Membrane</keyword>
<feature type="transmembrane region" description="Helical" evidence="6">
    <location>
        <begin position="85"/>
        <end position="104"/>
    </location>
</feature>
<evidence type="ECO:0000256" key="6">
    <source>
        <dbReference type="SAM" id="Phobius"/>
    </source>
</evidence>
<evidence type="ECO:0000256" key="1">
    <source>
        <dbReference type="ARBA" id="ARBA00004651"/>
    </source>
</evidence>
<feature type="transmembrane region" description="Helical" evidence="6">
    <location>
        <begin position="444"/>
        <end position="462"/>
    </location>
</feature>
<dbReference type="Proteomes" id="UP000628854">
    <property type="component" value="Unassembled WGS sequence"/>
</dbReference>
<sequence>MKFTRHLAGYLPVNLATALASFGGVYAFSRLLGADEYGRYALMFSVMALIHTASLAAAESAAYRFTASARAKGDLADHFATIRGLLLRSLGVAALMMLVVAILLRDMPDYLAIVPWIAVLLPLGTAIQTALEAHRASHQVRRYAIIATSKLLGGFVVGVLVAWKTDAGAAAPFIGLAAASGVLFLSEASWLWGQGKGGESDAARRKTYLGYGLPIAAALCLDLLLSAADRILIAIFMGEASVGEYAAGYGVADKTVLLICAWAAMAGSPLVMSAYEDAGPDAAAREAGGLIRIILLVGLPAATGLALVAAPLAEAMIGEELRAGAIRIIPWIAFSGLLNGLLIHYYSEAFQLARKTGERALLMSVPVIVNILANLILIPLFGLLGAVGATIGSYLVGITLLSSFGRKYIALPFPLFDFAKIGLACLAMWPAVQLVPDLGSWAELFAKAIVGGVTYAVVAFVIDAGGARTFVQDSRAASRQPEIS</sequence>
<feature type="transmembrane region" description="Helical" evidence="6">
    <location>
        <begin position="256"/>
        <end position="275"/>
    </location>
</feature>
<feature type="transmembrane region" description="Helical" evidence="6">
    <location>
        <begin position="213"/>
        <end position="236"/>
    </location>
</feature>
<dbReference type="PANTHER" id="PTHR30250:SF31">
    <property type="entry name" value="INNER MEMBRANE PROTEIN YGHQ"/>
    <property type="match status" value="1"/>
</dbReference>
<accession>A0ABQ1JI56</accession>
<dbReference type="InterPro" id="IPR050833">
    <property type="entry name" value="Poly_Biosynth_Transport"/>
</dbReference>
<keyword evidence="3 6" id="KW-0812">Transmembrane</keyword>
<organism evidence="7 8">
    <name type="scientific">Henriciella pelagia</name>
    <dbReference type="NCBI Taxonomy" id="1977912"/>
    <lineage>
        <taxon>Bacteria</taxon>
        <taxon>Pseudomonadati</taxon>
        <taxon>Pseudomonadota</taxon>
        <taxon>Alphaproteobacteria</taxon>
        <taxon>Hyphomonadales</taxon>
        <taxon>Hyphomonadaceae</taxon>
        <taxon>Henriciella</taxon>
    </lineage>
</organism>
<feature type="transmembrane region" description="Helical" evidence="6">
    <location>
        <begin position="110"/>
        <end position="131"/>
    </location>
</feature>
<comment type="subcellular location">
    <subcellularLocation>
        <location evidence="1">Cell membrane</location>
        <topology evidence="1">Multi-pass membrane protein</topology>
    </subcellularLocation>
</comment>
<evidence type="ECO:0000256" key="2">
    <source>
        <dbReference type="ARBA" id="ARBA00022475"/>
    </source>
</evidence>
<gene>
    <name evidence="7" type="primary">hfsF</name>
    <name evidence="7" type="ORF">GCM10011503_17750</name>
</gene>
<feature type="transmembrane region" description="Helical" evidence="6">
    <location>
        <begin position="383"/>
        <end position="401"/>
    </location>
</feature>
<dbReference type="EMBL" id="BMKF01000002">
    <property type="protein sequence ID" value="GGB69572.1"/>
    <property type="molecule type" value="Genomic_DNA"/>
</dbReference>
<evidence type="ECO:0000256" key="4">
    <source>
        <dbReference type="ARBA" id="ARBA00022989"/>
    </source>
</evidence>
<reference evidence="8" key="1">
    <citation type="journal article" date="2019" name="Int. J. Syst. Evol. Microbiol.">
        <title>The Global Catalogue of Microorganisms (GCM) 10K type strain sequencing project: providing services to taxonomists for standard genome sequencing and annotation.</title>
        <authorList>
            <consortium name="The Broad Institute Genomics Platform"/>
            <consortium name="The Broad Institute Genome Sequencing Center for Infectious Disease"/>
            <person name="Wu L."/>
            <person name="Ma J."/>
        </authorList>
    </citation>
    <scope>NUCLEOTIDE SEQUENCE [LARGE SCALE GENOMIC DNA]</scope>
    <source>
        <strain evidence="8">CGMCC 1.15928</strain>
    </source>
</reference>
<feature type="transmembrane region" description="Helical" evidence="6">
    <location>
        <begin position="40"/>
        <end position="65"/>
    </location>
</feature>
<feature type="transmembrane region" description="Helical" evidence="6">
    <location>
        <begin position="143"/>
        <end position="163"/>
    </location>
</feature>
<evidence type="ECO:0000256" key="5">
    <source>
        <dbReference type="ARBA" id="ARBA00023136"/>
    </source>
</evidence>